<sequence>MTDRGSHAAMVSIVLTALAFLIVGIRTISRIFLVKRFGLDDGLILAAVCFSIGLSVTIEIQRSYNLGEHITELTLDQYEGLFKSSFACTFVYIAGLTCAKDSIAYQYLRFFQTRTSRFMAWSLIGLVTTFCVINWICSLLACQPLSSYWTVVQKGHCFNIYAFWFFSAGFNIVTDIVLCILPIPTLMTLRMPRKQKYSLIFVFVLGGFGCVTSVLRLIKLYEMYNSVDLSYDLLGPVLWSSIEVNTGIICACLPALKPLLTLISPWLLHSSSRDSSRRSRQPSFVVATPEMKNYSNPTTAGTSESGESGGGEIPVGITTSQLEAALSKNVERNVAQEEV</sequence>
<dbReference type="GO" id="GO:0016020">
    <property type="term" value="C:membrane"/>
    <property type="evidence" value="ECO:0007669"/>
    <property type="project" value="UniProtKB-SubCell"/>
</dbReference>
<comment type="caution">
    <text evidence="9">The sequence shown here is derived from an EMBL/GenBank/DDBJ whole genome shotgun (WGS) entry which is preliminary data.</text>
</comment>
<protein>
    <recommendedName>
        <fullName evidence="8">Rhodopsin domain-containing protein</fullName>
    </recommendedName>
</protein>
<proteinExistence type="inferred from homology"/>
<dbReference type="PANTHER" id="PTHR33048:SF47">
    <property type="entry name" value="INTEGRAL MEMBRANE PROTEIN-RELATED"/>
    <property type="match status" value="1"/>
</dbReference>
<feature type="transmembrane region" description="Helical" evidence="7">
    <location>
        <begin position="120"/>
        <end position="141"/>
    </location>
</feature>
<dbReference type="EMBL" id="JAXLQG010000009">
    <property type="protein sequence ID" value="KAK5536005.1"/>
    <property type="molecule type" value="Genomic_DNA"/>
</dbReference>
<feature type="transmembrane region" description="Helical" evidence="7">
    <location>
        <begin position="6"/>
        <end position="25"/>
    </location>
</feature>
<comment type="subcellular location">
    <subcellularLocation>
        <location evidence="1">Membrane</location>
        <topology evidence="1">Multi-pass membrane protein</topology>
    </subcellularLocation>
</comment>
<keyword evidence="3 7" id="KW-1133">Transmembrane helix</keyword>
<dbReference type="InterPro" id="IPR049326">
    <property type="entry name" value="Rhodopsin_dom_fungi"/>
</dbReference>
<evidence type="ECO:0000256" key="6">
    <source>
        <dbReference type="SAM" id="MobiDB-lite"/>
    </source>
</evidence>
<evidence type="ECO:0000256" key="4">
    <source>
        <dbReference type="ARBA" id="ARBA00023136"/>
    </source>
</evidence>
<evidence type="ECO:0000256" key="7">
    <source>
        <dbReference type="SAM" id="Phobius"/>
    </source>
</evidence>
<keyword evidence="10" id="KW-1185">Reference proteome</keyword>
<accession>A0AAV9Q9P0</accession>
<evidence type="ECO:0000256" key="2">
    <source>
        <dbReference type="ARBA" id="ARBA00022692"/>
    </source>
</evidence>
<keyword evidence="2 7" id="KW-0812">Transmembrane</keyword>
<evidence type="ECO:0000256" key="5">
    <source>
        <dbReference type="ARBA" id="ARBA00038359"/>
    </source>
</evidence>
<evidence type="ECO:0000256" key="1">
    <source>
        <dbReference type="ARBA" id="ARBA00004141"/>
    </source>
</evidence>
<feature type="transmembrane region" description="Helical" evidence="7">
    <location>
        <begin position="161"/>
        <end position="185"/>
    </location>
</feature>
<gene>
    <name evidence="9" type="ORF">LTR25_005907</name>
</gene>
<feature type="transmembrane region" description="Helical" evidence="7">
    <location>
        <begin position="37"/>
        <end position="60"/>
    </location>
</feature>
<dbReference type="AlphaFoldDB" id="A0AAV9Q9P0"/>
<evidence type="ECO:0000313" key="10">
    <source>
        <dbReference type="Proteomes" id="UP001345827"/>
    </source>
</evidence>
<dbReference type="Pfam" id="PF20684">
    <property type="entry name" value="Fung_rhodopsin"/>
    <property type="match status" value="1"/>
</dbReference>
<evidence type="ECO:0000313" key="9">
    <source>
        <dbReference type="EMBL" id="KAK5536005.1"/>
    </source>
</evidence>
<reference evidence="9 10" key="1">
    <citation type="submission" date="2023-06" db="EMBL/GenBank/DDBJ databases">
        <title>Black Yeasts Isolated from many extreme environments.</title>
        <authorList>
            <person name="Coleine C."/>
            <person name="Stajich J.E."/>
            <person name="Selbmann L."/>
        </authorList>
    </citation>
    <scope>NUCLEOTIDE SEQUENCE [LARGE SCALE GENOMIC DNA]</scope>
    <source>
        <strain evidence="9 10">CCFEE 5887</strain>
    </source>
</reference>
<dbReference type="Proteomes" id="UP001345827">
    <property type="component" value="Unassembled WGS sequence"/>
</dbReference>
<feature type="region of interest" description="Disordered" evidence="6">
    <location>
        <begin position="291"/>
        <end position="315"/>
    </location>
</feature>
<keyword evidence="4 7" id="KW-0472">Membrane</keyword>
<dbReference type="PANTHER" id="PTHR33048">
    <property type="entry name" value="PTH11-LIKE INTEGRAL MEMBRANE PROTEIN (AFU_ORTHOLOGUE AFUA_5G11245)"/>
    <property type="match status" value="1"/>
</dbReference>
<feature type="transmembrane region" description="Helical" evidence="7">
    <location>
        <begin position="197"/>
        <end position="218"/>
    </location>
</feature>
<evidence type="ECO:0000259" key="8">
    <source>
        <dbReference type="Pfam" id="PF20684"/>
    </source>
</evidence>
<feature type="transmembrane region" description="Helical" evidence="7">
    <location>
        <begin position="80"/>
        <end position="99"/>
    </location>
</feature>
<feature type="domain" description="Rhodopsin" evidence="8">
    <location>
        <begin position="25"/>
        <end position="261"/>
    </location>
</feature>
<organism evidence="9 10">
    <name type="scientific">Vermiconidia calcicola</name>
    <dbReference type="NCBI Taxonomy" id="1690605"/>
    <lineage>
        <taxon>Eukaryota</taxon>
        <taxon>Fungi</taxon>
        <taxon>Dikarya</taxon>
        <taxon>Ascomycota</taxon>
        <taxon>Pezizomycotina</taxon>
        <taxon>Dothideomycetes</taxon>
        <taxon>Dothideomycetidae</taxon>
        <taxon>Mycosphaerellales</taxon>
        <taxon>Extremaceae</taxon>
        <taxon>Vermiconidia</taxon>
    </lineage>
</organism>
<name>A0AAV9Q9P0_9PEZI</name>
<comment type="similarity">
    <text evidence="5">Belongs to the SAT4 family.</text>
</comment>
<evidence type="ECO:0000256" key="3">
    <source>
        <dbReference type="ARBA" id="ARBA00022989"/>
    </source>
</evidence>
<dbReference type="InterPro" id="IPR052337">
    <property type="entry name" value="SAT4-like"/>
</dbReference>